<dbReference type="InterPro" id="IPR036249">
    <property type="entry name" value="Thioredoxin-like_sf"/>
</dbReference>
<evidence type="ECO:0008006" key="2">
    <source>
        <dbReference type="Google" id="ProtNLM"/>
    </source>
</evidence>
<dbReference type="EMBL" id="LAZR01000107">
    <property type="protein sequence ID" value="KKN90744.1"/>
    <property type="molecule type" value="Genomic_DNA"/>
</dbReference>
<proteinExistence type="predicted"/>
<sequence length="97" mass="10499">MSSNNKSLDDYEVTMLVLDGCGHCADAKEKLKDRIASGKIKIGNLSNDESARKLAALHNVKGAPTLILKDKTTNFTEACNISPDGKRAVCKHNKVDL</sequence>
<reference evidence="1" key="1">
    <citation type="journal article" date="2015" name="Nature">
        <title>Complex archaea that bridge the gap between prokaryotes and eukaryotes.</title>
        <authorList>
            <person name="Spang A."/>
            <person name="Saw J.H."/>
            <person name="Jorgensen S.L."/>
            <person name="Zaremba-Niedzwiedzka K."/>
            <person name="Martijn J."/>
            <person name="Lind A.E."/>
            <person name="van Eijk R."/>
            <person name="Schleper C."/>
            <person name="Guy L."/>
            <person name="Ettema T.J."/>
        </authorList>
    </citation>
    <scope>NUCLEOTIDE SEQUENCE</scope>
</reference>
<name>A0A0F9UGD2_9ZZZZ</name>
<comment type="caution">
    <text evidence="1">The sequence shown here is derived from an EMBL/GenBank/DDBJ whole genome shotgun (WGS) entry which is preliminary data.</text>
</comment>
<organism evidence="1">
    <name type="scientific">marine sediment metagenome</name>
    <dbReference type="NCBI Taxonomy" id="412755"/>
    <lineage>
        <taxon>unclassified sequences</taxon>
        <taxon>metagenomes</taxon>
        <taxon>ecological metagenomes</taxon>
    </lineage>
</organism>
<protein>
    <recommendedName>
        <fullName evidence="2">Thioredoxin-like fold domain-containing protein</fullName>
    </recommendedName>
</protein>
<dbReference type="SUPFAM" id="SSF52833">
    <property type="entry name" value="Thioredoxin-like"/>
    <property type="match status" value="1"/>
</dbReference>
<accession>A0A0F9UGD2</accession>
<gene>
    <name evidence="1" type="ORF">LCGC14_0223270</name>
</gene>
<dbReference type="AlphaFoldDB" id="A0A0F9UGD2"/>
<dbReference type="Gene3D" id="3.40.30.10">
    <property type="entry name" value="Glutaredoxin"/>
    <property type="match status" value="1"/>
</dbReference>
<evidence type="ECO:0000313" key="1">
    <source>
        <dbReference type="EMBL" id="KKN90744.1"/>
    </source>
</evidence>